<sequence>MTDRRNRLPDRVRRAAAARSSAMVERAEVRQGTRRRALVPLAGGLAALIGMFQLVSSSVLAVNFTTADQEFQLYSNYLQGAQAAGFLSTNDSSTGEDNGVAELGIRSAKLAGLCAIAHEDVPVVGEVTLMILAGVPVRSSFTNGANTTTDGAGNALTYDANGLLTGGNHITASNLFLNSRSLNGFGNLISGMNLGQSADTVDDTAGIAWPNGQAQPAAGDFGLTVDRINIGGLGGDTYGINLQGAITLPNLKIKVIKGHKTQADCPSQAAG</sequence>
<accession>A0A7Y9ZG47</accession>
<dbReference type="EMBL" id="JACBZM010000001">
    <property type="protein sequence ID" value="NYI44210.1"/>
    <property type="molecule type" value="Genomic_DNA"/>
</dbReference>
<dbReference type="Proteomes" id="UP000562045">
    <property type="component" value="Unassembled WGS sequence"/>
</dbReference>
<protein>
    <recommendedName>
        <fullName evidence="3">Cholesterol esterase</fullName>
    </recommendedName>
</protein>
<evidence type="ECO:0008006" key="3">
    <source>
        <dbReference type="Google" id="ProtNLM"/>
    </source>
</evidence>
<dbReference type="InterPro" id="IPR046198">
    <property type="entry name" value="DUF6230"/>
</dbReference>
<comment type="caution">
    <text evidence="1">The sequence shown here is derived from an EMBL/GenBank/DDBJ whole genome shotgun (WGS) entry which is preliminary data.</text>
</comment>
<gene>
    <name evidence="1" type="ORF">BJ993_001290</name>
</gene>
<dbReference type="RefSeq" id="WP_179648132.1">
    <property type="nucleotide sequence ID" value="NZ_JACBZM010000001.1"/>
</dbReference>
<dbReference type="Pfam" id="PF19741">
    <property type="entry name" value="DUF6230"/>
    <property type="match status" value="1"/>
</dbReference>
<dbReference type="AlphaFoldDB" id="A0A7Y9ZG47"/>
<organism evidence="1 2">
    <name type="scientific">Nocardioides aromaticivorans</name>
    <dbReference type="NCBI Taxonomy" id="200618"/>
    <lineage>
        <taxon>Bacteria</taxon>
        <taxon>Bacillati</taxon>
        <taxon>Actinomycetota</taxon>
        <taxon>Actinomycetes</taxon>
        <taxon>Propionibacteriales</taxon>
        <taxon>Nocardioidaceae</taxon>
        <taxon>Nocardioides</taxon>
    </lineage>
</organism>
<proteinExistence type="predicted"/>
<name>A0A7Y9ZG47_9ACTN</name>
<evidence type="ECO:0000313" key="1">
    <source>
        <dbReference type="EMBL" id="NYI44210.1"/>
    </source>
</evidence>
<evidence type="ECO:0000313" key="2">
    <source>
        <dbReference type="Proteomes" id="UP000562045"/>
    </source>
</evidence>
<reference evidence="1 2" key="1">
    <citation type="submission" date="2020-07" db="EMBL/GenBank/DDBJ databases">
        <title>Sequencing the genomes of 1000 actinobacteria strains.</title>
        <authorList>
            <person name="Klenk H.-P."/>
        </authorList>
    </citation>
    <scope>NUCLEOTIDE SEQUENCE [LARGE SCALE GENOMIC DNA]</scope>
    <source>
        <strain evidence="1 2">DSM 15131</strain>
    </source>
</reference>